<dbReference type="AlphaFoldDB" id="A0A1B6C9Y8"/>
<name>A0A1B6C9Y8_9HEMI</name>
<evidence type="ECO:0000313" key="2">
    <source>
        <dbReference type="EMBL" id="JAS10293.1"/>
    </source>
</evidence>
<evidence type="ECO:0000256" key="1">
    <source>
        <dbReference type="SAM" id="Coils"/>
    </source>
</evidence>
<feature type="coiled-coil region" evidence="1">
    <location>
        <begin position="8"/>
        <end position="66"/>
    </location>
</feature>
<dbReference type="CDD" id="cd22249">
    <property type="entry name" value="UDM1_RNF168_RNF169-like"/>
    <property type="match status" value="1"/>
</dbReference>
<gene>
    <name evidence="2" type="ORF">g.6427</name>
</gene>
<protein>
    <submittedName>
        <fullName evidence="2">Uncharacterized protein</fullName>
    </submittedName>
</protein>
<accession>A0A1B6C9Y8</accession>
<dbReference type="EMBL" id="GEDC01027005">
    <property type="protein sequence ID" value="JAS10293.1"/>
    <property type="molecule type" value="Transcribed_RNA"/>
</dbReference>
<proteinExistence type="predicted"/>
<reference evidence="2" key="1">
    <citation type="submission" date="2015-12" db="EMBL/GenBank/DDBJ databases">
        <title>De novo transcriptome assembly of four potential Pierce s Disease insect vectors from Arizona vineyards.</title>
        <authorList>
            <person name="Tassone E.E."/>
        </authorList>
    </citation>
    <scope>NUCLEOTIDE SEQUENCE</scope>
</reference>
<organism evidence="2">
    <name type="scientific">Clastoptera arizonana</name>
    <name type="common">Arizona spittle bug</name>
    <dbReference type="NCBI Taxonomy" id="38151"/>
    <lineage>
        <taxon>Eukaryota</taxon>
        <taxon>Metazoa</taxon>
        <taxon>Ecdysozoa</taxon>
        <taxon>Arthropoda</taxon>
        <taxon>Hexapoda</taxon>
        <taxon>Insecta</taxon>
        <taxon>Pterygota</taxon>
        <taxon>Neoptera</taxon>
        <taxon>Paraneoptera</taxon>
        <taxon>Hemiptera</taxon>
        <taxon>Auchenorrhyncha</taxon>
        <taxon>Cercopoidea</taxon>
        <taxon>Clastopteridae</taxon>
        <taxon>Clastoptera</taxon>
    </lineage>
</organism>
<keyword evidence="1" id="KW-0175">Coiled coil</keyword>
<sequence>MQYNHSTLKKLKKKLDGIDTRIADFIQNQEIVRRYSEPGEIKAYFQNELSKEEEEIEIRNKKEEELSFLAIQTFKDQEEEEIKKQIQLDEELAKSLISQDKIEATRKEIQLNKGVANAVAKSSLLTSSRVTRCGKRKSRVHQKVVTSTPKRKIINYFRSTSQSPSLPNLSTSFNSSISETAISPSTSTVNFLEDSDSNVTEISINSLNNSTTVENDENNLESTEYVKLQMAEFERAKRLAEQLKEDELLAKSLMEEENKLNRKRIYSRDYPLRPTSKRQKTGKKLEIKRGKKLGKDSVVIKGQHIICKDASGNICFNNP</sequence>
<feature type="coiled-coil region" evidence="1">
    <location>
        <begin position="226"/>
        <end position="263"/>
    </location>
</feature>